<dbReference type="Proteomes" id="UP001629113">
    <property type="component" value="Unassembled WGS sequence"/>
</dbReference>
<dbReference type="Pfam" id="PF01494">
    <property type="entry name" value="FAD_binding_3"/>
    <property type="match status" value="1"/>
</dbReference>
<evidence type="ECO:0000313" key="5">
    <source>
        <dbReference type="EMBL" id="KAL3417243.1"/>
    </source>
</evidence>
<evidence type="ECO:0000256" key="3">
    <source>
        <dbReference type="ARBA" id="ARBA00023002"/>
    </source>
</evidence>
<evidence type="ECO:0000256" key="1">
    <source>
        <dbReference type="ARBA" id="ARBA00022630"/>
    </source>
</evidence>
<gene>
    <name evidence="5" type="ORF">PVAG01_11243</name>
</gene>
<keyword evidence="2" id="KW-0274">FAD</keyword>
<sequence length="427" mass="46709">MSKLNVLIVGASVAGPVSAYWFARLGATVTVIERFPSLRSSGQSIDIRTVGVSVMRKMPGMEAAVRAKTTQLEGMSWVRENGRPYGIITPTGNPDQQSLVSEYEIFRGDLAKILFDITKDNENIKYVFGEQVASMQQQHHEHNKEDGPITVEFMNGFPTSDYDLVVACDGATSRTRALGLGCGARDYLDPTNCWASYFTVERDLLQGSKIGQAHSAPGGRFMAVGPDPSGANRVTLMGISPRNDSKAMSVHLFREAMKQGDDALKIFVAEHYKGAGWKIGEIVKAMMDSTDFYASEIVQVKLPNLSKGRFVLVGDAGYAPGITGAGTTLAIAGAYVLAGEIGSHKGDLAAGLQSYEQRMRPIVDDLQKVPSIFPGVLAPQSVWGIWLRDHIFAFIAWTRILEFSQKFFAGAFSNTDKYEFPHYKHMS</sequence>
<dbReference type="InterPro" id="IPR002938">
    <property type="entry name" value="FAD-bd"/>
</dbReference>
<dbReference type="Gene3D" id="3.50.50.60">
    <property type="entry name" value="FAD/NAD(P)-binding domain"/>
    <property type="match status" value="1"/>
</dbReference>
<evidence type="ECO:0000259" key="4">
    <source>
        <dbReference type="Pfam" id="PF01494"/>
    </source>
</evidence>
<dbReference type="PANTHER" id="PTHR46865">
    <property type="entry name" value="OXIDOREDUCTASE-RELATED"/>
    <property type="match status" value="1"/>
</dbReference>
<dbReference type="InterPro" id="IPR036188">
    <property type="entry name" value="FAD/NAD-bd_sf"/>
</dbReference>
<proteinExistence type="predicted"/>
<accession>A0ABR4P1R6</accession>
<dbReference type="EMBL" id="JBFCZG010000011">
    <property type="protein sequence ID" value="KAL3417243.1"/>
    <property type="molecule type" value="Genomic_DNA"/>
</dbReference>
<dbReference type="Gene3D" id="3.30.9.10">
    <property type="entry name" value="D-Amino Acid Oxidase, subunit A, domain 2"/>
    <property type="match status" value="1"/>
</dbReference>
<reference evidence="5 6" key="1">
    <citation type="submission" date="2024-06" db="EMBL/GenBank/DDBJ databases">
        <title>Complete genome of Phlyctema vagabunda strain 19-DSS-EL-015.</title>
        <authorList>
            <person name="Fiorenzani C."/>
        </authorList>
    </citation>
    <scope>NUCLEOTIDE SEQUENCE [LARGE SCALE GENOMIC DNA]</scope>
    <source>
        <strain evidence="5 6">19-DSS-EL-015</strain>
    </source>
</reference>
<dbReference type="SUPFAM" id="SSF51905">
    <property type="entry name" value="FAD/NAD(P)-binding domain"/>
    <property type="match status" value="1"/>
</dbReference>
<dbReference type="PRINTS" id="PR00420">
    <property type="entry name" value="RNGMNOXGNASE"/>
</dbReference>
<dbReference type="PANTHER" id="PTHR46865:SF2">
    <property type="entry name" value="MONOOXYGENASE"/>
    <property type="match status" value="1"/>
</dbReference>
<keyword evidence="1" id="KW-0285">Flavoprotein</keyword>
<evidence type="ECO:0000313" key="6">
    <source>
        <dbReference type="Proteomes" id="UP001629113"/>
    </source>
</evidence>
<dbReference type="InterPro" id="IPR051704">
    <property type="entry name" value="FAD_aromatic-hydroxylase"/>
</dbReference>
<keyword evidence="3" id="KW-0560">Oxidoreductase</keyword>
<comment type="caution">
    <text evidence="5">The sequence shown here is derived from an EMBL/GenBank/DDBJ whole genome shotgun (WGS) entry which is preliminary data.</text>
</comment>
<organism evidence="5 6">
    <name type="scientific">Phlyctema vagabunda</name>
    <dbReference type="NCBI Taxonomy" id="108571"/>
    <lineage>
        <taxon>Eukaryota</taxon>
        <taxon>Fungi</taxon>
        <taxon>Dikarya</taxon>
        <taxon>Ascomycota</taxon>
        <taxon>Pezizomycotina</taxon>
        <taxon>Leotiomycetes</taxon>
        <taxon>Helotiales</taxon>
        <taxon>Dermateaceae</taxon>
        <taxon>Phlyctema</taxon>
    </lineage>
</organism>
<keyword evidence="6" id="KW-1185">Reference proteome</keyword>
<protein>
    <submittedName>
        <fullName evidence="5">Oxidoreductase</fullName>
    </submittedName>
</protein>
<feature type="domain" description="FAD-binding" evidence="4">
    <location>
        <begin position="4"/>
        <end position="365"/>
    </location>
</feature>
<evidence type="ECO:0000256" key="2">
    <source>
        <dbReference type="ARBA" id="ARBA00022827"/>
    </source>
</evidence>
<name>A0ABR4P1R6_9HELO</name>